<feature type="domain" description="AMP-dependent synthetase/ligase" evidence="4">
    <location>
        <begin position="110"/>
        <end position="285"/>
    </location>
</feature>
<evidence type="ECO:0000313" key="7">
    <source>
        <dbReference type="Proteomes" id="UP001501057"/>
    </source>
</evidence>
<dbReference type="InterPro" id="IPR045851">
    <property type="entry name" value="AMP-bd_C_sf"/>
</dbReference>
<dbReference type="RefSeq" id="WP_344198673.1">
    <property type="nucleotide sequence ID" value="NZ_BAAAME010000002.1"/>
</dbReference>
<gene>
    <name evidence="6" type="ORF">GCM10009710_11480</name>
</gene>
<evidence type="ECO:0000313" key="6">
    <source>
        <dbReference type="EMBL" id="GAA1732440.1"/>
    </source>
</evidence>
<evidence type="ECO:0000256" key="3">
    <source>
        <dbReference type="SAM" id="MobiDB-lite"/>
    </source>
</evidence>
<feature type="domain" description="AMP-binding enzyme C-terminal" evidence="5">
    <location>
        <begin position="361"/>
        <end position="432"/>
    </location>
</feature>
<dbReference type="Gene3D" id="3.40.50.12780">
    <property type="entry name" value="N-terminal domain of ligase-like"/>
    <property type="match status" value="1"/>
</dbReference>
<reference evidence="7" key="1">
    <citation type="journal article" date="2019" name="Int. J. Syst. Evol. Microbiol.">
        <title>The Global Catalogue of Microorganisms (GCM) 10K type strain sequencing project: providing services to taxonomists for standard genome sequencing and annotation.</title>
        <authorList>
            <consortium name="The Broad Institute Genomics Platform"/>
            <consortium name="The Broad Institute Genome Sequencing Center for Infectious Disease"/>
            <person name="Wu L."/>
            <person name="Ma J."/>
        </authorList>
    </citation>
    <scope>NUCLEOTIDE SEQUENCE [LARGE SCALE GENOMIC DNA]</scope>
    <source>
        <strain evidence="7">JCM 13518</strain>
    </source>
</reference>
<dbReference type="InterPro" id="IPR042099">
    <property type="entry name" value="ANL_N_sf"/>
</dbReference>
<dbReference type="PANTHER" id="PTHR43201">
    <property type="entry name" value="ACYL-COA SYNTHETASE"/>
    <property type="match status" value="1"/>
</dbReference>
<organism evidence="6 7">
    <name type="scientific">Aeromicrobium alkaliterrae</name>
    <dbReference type="NCBI Taxonomy" id="302168"/>
    <lineage>
        <taxon>Bacteria</taxon>
        <taxon>Bacillati</taxon>
        <taxon>Actinomycetota</taxon>
        <taxon>Actinomycetes</taxon>
        <taxon>Propionibacteriales</taxon>
        <taxon>Nocardioidaceae</taxon>
        <taxon>Aeromicrobium</taxon>
    </lineage>
</organism>
<dbReference type="InterPro" id="IPR025110">
    <property type="entry name" value="AMP-bd_C"/>
</dbReference>
<feature type="domain" description="AMP-dependent synthetase/ligase" evidence="4">
    <location>
        <begin position="12"/>
        <end position="84"/>
    </location>
</feature>
<dbReference type="Pfam" id="PF00501">
    <property type="entry name" value="AMP-binding"/>
    <property type="match status" value="2"/>
</dbReference>
<keyword evidence="7" id="KW-1185">Reference proteome</keyword>
<dbReference type="EMBL" id="BAAAME010000002">
    <property type="protein sequence ID" value="GAA1732440.1"/>
    <property type="molecule type" value="Genomic_DNA"/>
</dbReference>
<evidence type="ECO:0000256" key="1">
    <source>
        <dbReference type="ARBA" id="ARBA00006432"/>
    </source>
</evidence>
<dbReference type="Pfam" id="PF13193">
    <property type="entry name" value="AMP-binding_C"/>
    <property type="match status" value="1"/>
</dbReference>
<dbReference type="Proteomes" id="UP001501057">
    <property type="component" value="Unassembled WGS sequence"/>
</dbReference>
<dbReference type="InterPro" id="IPR000873">
    <property type="entry name" value="AMP-dep_synth/lig_dom"/>
</dbReference>
<name>A0ABP4VTV2_9ACTN</name>
<evidence type="ECO:0000259" key="4">
    <source>
        <dbReference type="Pfam" id="PF00501"/>
    </source>
</evidence>
<feature type="region of interest" description="Disordered" evidence="3">
    <location>
        <begin position="408"/>
        <end position="439"/>
    </location>
</feature>
<protein>
    <submittedName>
        <fullName evidence="6">Acyl-CoA synthetase</fullName>
    </submittedName>
</protein>
<keyword evidence="2" id="KW-0436">Ligase</keyword>
<comment type="caution">
    <text evidence="6">The sequence shown here is derived from an EMBL/GenBank/DDBJ whole genome shotgun (WGS) entry which is preliminary data.</text>
</comment>
<comment type="similarity">
    <text evidence="1">Belongs to the ATP-dependent AMP-binding enzyme family.</text>
</comment>
<sequence length="439" mass="47991">MSDQMQIHHAAESTDRQRRMAGALHGSGLTHGDRVVLLTPGTTATVDLVLAASRSGLVPVPLDPRLTPRERAVVLDQVEPALVVDDPGVLDQLDAGPEHDLDPFPRCRPMHFTSGTTGRPKGVWSGWLSPEHAEAAALEERALWGFHDSDLNLAVSPLYHSAPLRFAIGTLLAGGAVAVVPFEPTAVAAAFRELRPTTMFCVPAHLQRLFALEDETGVPLATDSFRLVAHAGAPCPTPIRVRTHERFGTDVVWEFYGSTEGQFTACSAAEWQERPGTLGHARPGRVVWTDDEDQIWCAVPPWSRFEYWRDPEKTASAWTDSPHGPSFSVGDLGRVEDGHVFLDARRTDLVITGGVNVYPAEVEDVLGAVPGVRDVAVFGRPDEQWGQRVCAAWVGDASEDDLRRVATEQLSPAKRPKQYELRTELPRTATGKVRRTELA</sequence>
<dbReference type="PANTHER" id="PTHR43201:SF5">
    <property type="entry name" value="MEDIUM-CHAIN ACYL-COA LIGASE ACSF2, MITOCHONDRIAL"/>
    <property type="match status" value="1"/>
</dbReference>
<proteinExistence type="inferred from homology"/>
<accession>A0ABP4VTV2</accession>
<dbReference type="SUPFAM" id="SSF56801">
    <property type="entry name" value="Acetyl-CoA synthetase-like"/>
    <property type="match status" value="1"/>
</dbReference>
<evidence type="ECO:0000256" key="2">
    <source>
        <dbReference type="ARBA" id="ARBA00022598"/>
    </source>
</evidence>
<evidence type="ECO:0000259" key="5">
    <source>
        <dbReference type="Pfam" id="PF13193"/>
    </source>
</evidence>
<dbReference type="Gene3D" id="3.30.300.30">
    <property type="match status" value="1"/>
</dbReference>